<evidence type="ECO:0000256" key="2">
    <source>
        <dbReference type="PROSITE-ProRule" id="PRU00708"/>
    </source>
</evidence>
<dbReference type="GO" id="GO:0009451">
    <property type="term" value="P:RNA modification"/>
    <property type="evidence" value="ECO:0007669"/>
    <property type="project" value="InterPro"/>
</dbReference>
<dbReference type="PANTHER" id="PTHR47926">
    <property type="entry name" value="PENTATRICOPEPTIDE REPEAT-CONTAINING PROTEIN"/>
    <property type="match status" value="1"/>
</dbReference>
<dbReference type="InterPro" id="IPR002885">
    <property type="entry name" value="PPR_rpt"/>
</dbReference>
<accession>A0A7C8ZSG3</accession>
<feature type="repeat" description="PPR" evidence="2">
    <location>
        <begin position="173"/>
        <end position="207"/>
    </location>
</feature>
<dbReference type="Pfam" id="PF12854">
    <property type="entry name" value="PPR_1"/>
    <property type="match status" value="1"/>
</dbReference>
<keyword evidence="1" id="KW-0677">Repeat</keyword>
<dbReference type="Gene3D" id="1.25.40.10">
    <property type="entry name" value="Tetratricopeptide repeat domain"/>
    <property type="match status" value="3"/>
</dbReference>
<organism evidence="3">
    <name type="scientific">Opuntia streptacantha</name>
    <name type="common">Prickly pear cactus</name>
    <name type="synonym">Opuntia cardona</name>
    <dbReference type="NCBI Taxonomy" id="393608"/>
    <lineage>
        <taxon>Eukaryota</taxon>
        <taxon>Viridiplantae</taxon>
        <taxon>Streptophyta</taxon>
        <taxon>Embryophyta</taxon>
        <taxon>Tracheophyta</taxon>
        <taxon>Spermatophyta</taxon>
        <taxon>Magnoliopsida</taxon>
        <taxon>eudicotyledons</taxon>
        <taxon>Gunneridae</taxon>
        <taxon>Pentapetalae</taxon>
        <taxon>Caryophyllales</taxon>
        <taxon>Cactineae</taxon>
        <taxon>Cactaceae</taxon>
        <taxon>Opuntioideae</taxon>
        <taxon>Opuntia</taxon>
    </lineage>
</organism>
<dbReference type="NCBIfam" id="TIGR00756">
    <property type="entry name" value="PPR"/>
    <property type="match status" value="4"/>
</dbReference>
<dbReference type="InterPro" id="IPR046960">
    <property type="entry name" value="PPR_At4g14850-like_plant"/>
</dbReference>
<dbReference type="FunFam" id="1.25.40.10:FF:000090">
    <property type="entry name" value="Pentatricopeptide repeat-containing protein, chloroplastic"/>
    <property type="match status" value="1"/>
</dbReference>
<feature type="repeat" description="PPR" evidence="2">
    <location>
        <begin position="208"/>
        <end position="238"/>
    </location>
</feature>
<dbReference type="AlphaFoldDB" id="A0A7C8ZSG3"/>
<evidence type="ECO:0000256" key="1">
    <source>
        <dbReference type="ARBA" id="ARBA00022737"/>
    </source>
</evidence>
<dbReference type="PANTHER" id="PTHR47926:SF347">
    <property type="entry name" value="PENTATRICOPEPTIDE REPEAT-CONTAINING PROTEIN"/>
    <property type="match status" value="1"/>
</dbReference>
<dbReference type="Pfam" id="PF13041">
    <property type="entry name" value="PPR_2"/>
    <property type="match status" value="1"/>
</dbReference>
<feature type="repeat" description="PPR" evidence="2">
    <location>
        <begin position="244"/>
        <end position="274"/>
    </location>
</feature>
<dbReference type="PROSITE" id="PS51375">
    <property type="entry name" value="PPR"/>
    <property type="match status" value="3"/>
</dbReference>
<reference evidence="3" key="1">
    <citation type="journal article" date="2013" name="J. Plant Res.">
        <title>Effect of fungi and light on seed germination of three Opuntia species from semiarid lands of central Mexico.</title>
        <authorList>
            <person name="Delgado-Sanchez P."/>
            <person name="Jimenez-Bremont J.F."/>
            <person name="Guerrero-Gonzalez Mde L."/>
            <person name="Flores J."/>
        </authorList>
    </citation>
    <scope>NUCLEOTIDE SEQUENCE</scope>
    <source>
        <tissue evidence="3">Cladode</tissue>
    </source>
</reference>
<protein>
    <submittedName>
        <fullName evidence="3">Uncharacterized protein</fullName>
    </submittedName>
</protein>
<dbReference type="GO" id="GO:0003723">
    <property type="term" value="F:RNA binding"/>
    <property type="evidence" value="ECO:0007669"/>
    <property type="project" value="InterPro"/>
</dbReference>
<dbReference type="Pfam" id="PF01535">
    <property type="entry name" value="PPR"/>
    <property type="match status" value="2"/>
</dbReference>
<proteinExistence type="predicted"/>
<name>A0A7C8ZSG3_OPUST</name>
<dbReference type="InterPro" id="IPR011990">
    <property type="entry name" value="TPR-like_helical_dom_sf"/>
</dbReference>
<sequence>MPLPRDIPAYASLLDLCSTTKNLQKLHQLHAQTIKLGISYNDFIRAKLVSAYASCAQIHNAHFIFSLSNRQSTFLYNTLIRGYASIKHFHHSLSCFGQMIFARKPIDSNTLPAVLKSIAGLSLLRVGRLVHASILVHGFGSDPAHCHALITMYGKCGDLCAARNVFDKMPEREIIAWSAMMGGYGMHGMFNEVFWLFDAMLSSGVWPDGVTFTTVLMACSHGGLVDKGKEYFEMMKERFGLRPSIEHYTCMVDMLGRAGRIDEARDIIERMKMEPDEGVWRALLGACRVHGRFEITVRGKFLRLSAD</sequence>
<reference evidence="3" key="2">
    <citation type="submission" date="2020-07" db="EMBL/GenBank/DDBJ databases">
        <authorList>
            <person name="Vera ALvarez R."/>
            <person name="Arias-Moreno D.M."/>
            <person name="Jimenez-Jacinto V."/>
            <person name="Jimenez-Bremont J.F."/>
            <person name="Swaminathan K."/>
            <person name="Moose S.P."/>
            <person name="Guerrero-Gonzalez M.L."/>
            <person name="Marino-Ramirez L."/>
            <person name="Landsman D."/>
            <person name="Rodriguez-Kessler M."/>
            <person name="Delgado-Sanchez P."/>
        </authorList>
    </citation>
    <scope>NUCLEOTIDE SEQUENCE</scope>
    <source>
        <tissue evidence="3">Cladode</tissue>
    </source>
</reference>
<evidence type="ECO:0000313" key="3">
    <source>
        <dbReference type="EMBL" id="MBA4648735.1"/>
    </source>
</evidence>
<dbReference type="EMBL" id="GISG01156762">
    <property type="protein sequence ID" value="MBA4648735.1"/>
    <property type="molecule type" value="Transcribed_RNA"/>
</dbReference>